<accession>G7KEK7</accession>
<keyword evidence="10" id="KW-0328">Glycosyltransferase</keyword>
<reference evidence="11" key="4">
    <citation type="journal article" date="2018" name="Nat. Plants">
        <title>Whole-genome landscape of Medicago truncatula symbiotic genes.</title>
        <authorList>
            <person name="Pecrix Y."/>
            <person name="Gamas P."/>
            <person name="Carrere S."/>
        </authorList>
    </citation>
    <scope>NUCLEOTIDE SEQUENCE</scope>
    <source>
        <tissue evidence="11">Leaves</tissue>
    </source>
</reference>
<dbReference type="Proteomes" id="UP000265566">
    <property type="component" value="Chromosome 5"/>
</dbReference>
<comment type="subcellular location">
    <subcellularLocation>
        <location evidence="1">Membrane</location>
        <topology evidence="1">Multi-pass membrane protein</topology>
    </subcellularLocation>
</comment>
<evidence type="ECO:0000256" key="5">
    <source>
        <dbReference type="ARBA" id="ARBA00022837"/>
    </source>
</evidence>
<dbReference type="OMA" id="GTCVFPV"/>
<feature type="transmembrane region" description="Helical" evidence="8">
    <location>
        <begin position="591"/>
        <end position="617"/>
    </location>
</feature>
<gene>
    <name evidence="12" type="primary">11435519</name>
    <name evidence="10" type="ordered locus">MTR_5g096980</name>
    <name evidence="11" type="ORF">MtrunA17_Chr5g0447321</name>
</gene>
<keyword evidence="7 8" id="KW-0472">Membrane</keyword>
<evidence type="ECO:0000256" key="8">
    <source>
        <dbReference type="SAM" id="Phobius"/>
    </source>
</evidence>
<evidence type="ECO:0000313" key="10">
    <source>
        <dbReference type="EMBL" id="AET00882.1"/>
    </source>
</evidence>
<feature type="domain" description="C2" evidence="9">
    <location>
        <begin position="16"/>
        <end position="139"/>
    </location>
</feature>
<dbReference type="GO" id="GO:0016020">
    <property type="term" value="C:membrane"/>
    <property type="evidence" value="ECO:0007669"/>
    <property type="project" value="UniProtKB-SubCell"/>
</dbReference>
<keyword evidence="3 8" id="KW-0812">Transmembrane</keyword>
<dbReference type="AlphaFoldDB" id="G7KEK7"/>
<dbReference type="HOGENOM" id="CLU_003762_1_0_1"/>
<dbReference type="OrthoDB" id="2015333at2759"/>
<reference evidence="10 13" key="2">
    <citation type="journal article" date="2014" name="BMC Genomics">
        <title>An improved genome release (version Mt4.0) for the model legume Medicago truncatula.</title>
        <authorList>
            <person name="Tang H."/>
            <person name="Krishnakumar V."/>
            <person name="Bidwell S."/>
            <person name="Rosen B."/>
            <person name="Chan A."/>
            <person name="Zhou S."/>
            <person name="Gentzbittel L."/>
            <person name="Childs K.L."/>
            <person name="Yandell M."/>
            <person name="Gundlach H."/>
            <person name="Mayer K.F."/>
            <person name="Schwartz D.C."/>
            <person name="Town C.D."/>
        </authorList>
    </citation>
    <scope>GENOME REANNOTATION</scope>
    <source>
        <strain evidence="10">A17</strain>
        <strain evidence="12 13">cv. Jemalong A17</strain>
    </source>
</reference>
<name>G7KEK7_MEDTR</name>
<evidence type="ECO:0000313" key="12">
    <source>
        <dbReference type="EnsemblPlants" id="AET00882"/>
    </source>
</evidence>
<evidence type="ECO:0000313" key="13">
    <source>
        <dbReference type="Proteomes" id="UP000002051"/>
    </source>
</evidence>
<dbReference type="PROSITE" id="PS50004">
    <property type="entry name" value="C2"/>
    <property type="match status" value="3"/>
</dbReference>
<comment type="similarity">
    <text evidence="2">Belongs to the MCTP family.</text>
</comment>
<keyword evidence="5" id="KW-0106">Calcium</keyword>
<dbReference type="InterPro" id="IPR035892">
    <property type="entry name" value="C2_domain_sf"/>
</dbReference>
<dbReference type="KEGG" id="mtr:11435519"/>
<dbReference type="FunFam" id="2.60.40.150:FF:000090">
    <property type="entry name" value="C2 domain-containing protein"/>
    <property type="match status" value="1"/>
</dbReference>
<keyword evidence="4" id="KW-0677">Repeat</keyword>
<dbReference type="GO" id="GO:0016757">
    <property type="term" value="F:glycosyltransferase activity"/>
    <property type="evidence" value="ECO:0007669"/>
    <property type="project" value="UniProtKB-KW"/>
</dbReference>
<evidence type="ECO:0000259" key="9">
    <source>
        <dbReference type="PROSITE" id="PS50004"/>
    </source>
</evidence>
<feature type="transmembrane region" description="Helical" evidence="8">
    <location>
        <begin position="706"/>
        <end position="733"/>
    </location>
</feature>
<evidence type="ECO:0000256" key="4">
    <source>
        <dbReference type="ARBA" id="ARBA00022737"/>
    </source>
</evidence>
<dbReference type="PANTHER" id="PTHR31425:SF41">
    <property type="entry name" value="ANTHRANILATE PHOSPHORIBOSYLTRANSFERASE-LIKE PROTEIN"/>
    <property type="match status" value="1"/>
</dbReference>
<dbReference type="Pfam" id="PF08372">
    <property type="entry name" value="PRT_C"/>
    <property type="match status" value="1"/>
</dbReference>
<dbReference type="InterPro" id="IPR000008">
    <property type="entry name" value="C2_dom"/>
</dbReference>
<dbReference type="STRING" id="3880.G7KEK7"/>
<dbReference type="EnsemblPlants" id="AET00882">
    <property type="protein sequence ID" value="AET00882"/>
    <property type="gene ID" value="MTR_5g096980"/>
</dbReference>
<dbReference type="Proteomes" id="UP000002051">
    <property type="component" value="Chromosome 5"/>
</dbReference>
<organism evidence="10 13">
    <name type="scientific">Medicago truncatula</name>
    <name type="common">Barrel medic</name>
    <name type="synonym">Medicago tribuloides</name>
    <dbReference type="NCBI Taxonomy" id="3880"/>
    <lineage>
        <taxon>Eukaryota</taxon>
        <taxon>Viridiplantae</taxon>
        <taxon>Streptophyta</taxon>
        <taxon>Embryophyta</taxon>
        <taxon>Tracheophyta</taxon>
        <taxon>Spermatophyta</taxon>
        <taxon>Magnoliopsida</taxon>
        <taxon>eudicotyledons</taxon>
        <taxon>Gunneridae</taxon>
        <taxon>Pentapetalae</taxon>
        <taxon>rosids</taxon>
        <taxon>fabids</taxon>
        <taxon>Fabales</taxon>
        <taxon>Fabaceae</taxon>
        <taxon>Papilionoideae</taxon>
        <taxon>50 kb inversion clade</taxon>
        <taxon>NPAAA clade</taxon>
        <taxon>Hologalegina</taxon>
        <taxon>IRL clade</taxon>
        <taxon>Trifolieae</taxon>
        <taxon>Medicago</taxon>
    </lineage>
</organism>
<dbReference type="SUPFAM" id="SSF49562">
    <property type="entry name" value="C2 domain (Calcium/lipid-binding domain, CaLB)"/>
    <property type="match status" value="3"/>
</dbReference>
<dbReference type="InterPro" id="IPR047259">
    <property type="entry name" value="QUIRKY-like"/>
</dbReference>
<dbReference type="Gene3D" id="2.60.40.150">
    <property type="entry name" value="C2 domain"/>
    <property type="match status" value="3"/>
</dbReference>
<dbReference type="EMBL" id="PSQE01000005">
    <property type="protein sequence ID" value="RHN58086.1"/>
    <property type="molecule type" value="Genomic_DNA"/>
</dbReference>
<feature type="domain" description="C2" evidence="9">
    <location>
        <begin position="174"/>
        <end position="304"/>
    </location>
</feature>
<reference evidence="12" key="3">
    <citation type="submission" date="2015-04" db="UniProtKB">
        <authorList>
            <consortium name="EnsemblPlants"/>
        </authorList>
    </citation>
    <scope>IDENTIFICATION</scope>
    <source>
        <strain evidence="12">cv. Jemalong A17</strain>
    </source>
</reference>
<protein>
    <submittedName>
        <fullName evidence="10">Anthranilate phosphoribosyltransferase-like protein</fullName>
    </submittedName>
    <submittedName>
        <fullName evidence="11">Putative C2 domain, phosphoribosyltransferase</fullName>
    </submittedName>
</protein>
<dbReference type="InterPro" id="IPR013583">
    <property type="entry name" value="MCTP_C"/>
</dbReference>
<sequence length="763" mass="87769">MALAKVDFSLKAISPITDNLGITSQTDLVEINLFLFVKIVRARNLFAHNGHNNLDPYVEVTAGRFLGRTFCLQGNTNPEWDQVFALENDQIEKEGIKTVEIFVKDNVARYDPYLGMISLEIFHIPKRFPTDSALAPKWFVLEDECKRRYRGELMMCCWIGNQADEAFHEASHLQLGHVLISARHTLNTCSRVYIMPRVWCLRLNLLQVEGLILEIDDPSESSDIFITATFGNGTRTLASKSVKSNNGNPIWNEKDILFAVAEPLDEILFLTVEQGTLARCKRLGTCVFPVKKAQTPLQNPDRLVTMDVIQNERFFVGKLSMRVTLDGGYHMFDDDPRYSTDVNPTDNGVWRPNIGVFEMGILNATGLPEMKPQGRTDAYCVAKYGSKWVRSRTVVNSLSPKWNEQYSWKVYDPSTFFIISVFDNSQLHEEYIAAGANDTRIGKVRISLSEMEINTVYNYSYPLVQLQPSGLKKMGEIQLSFKFTSPSKANLYKKYTMPMLFPQHFEDPLSQAQLYGLRQQTIELVRSNMSKAEPPLRNEVVDYMLDSREIVWSMRRCKADFERINVFLNCLVGIYTYFDDVRKWKDLVSPIIAHLLLVVLFFLPQSLLPAIFLALIVHMLQEFQIKPKTLSHADLHLSHVHTASEDELQEEFDPMPSKFEDIILMHRYDRLRVSAGRVVTQMGEFAATMERLQSLLSFQDSTATMLVMISCLIIGIVALAVPFRYLVFVWFLYFLRHPMFRSPFPPFYENWIRRMPSKLDSMI</sequence>
<evidence type="ECO:0000256" key="3">
    <source>
        <dbReference type="ARBA" id="ARBA00022692"/>
    </source>
</evidence>
<dbReference type="PaxDb" id="3880-AET00882"/>
<proteinExistence type="inferred from homology"/>
<dbReference type="CDD" id="cd08379">
    <property type="entry name" value="C2D_MCTP_PRT_plant"/>
    <property type="match status" value="1"/>
</dbReference>
<dbReference type="SMART" id="SM00239">
    <property type="entry name" value="C2"/>
    <property type="match status" value="3"/>
</dbReference>
<keyword evidence="6 8" id="KW-1133">Transmembrane helix</keyword>
<evidence type="ECO:0000256" key="2">
    <source>
        <dbReference type="ARBA" id="ARBA00007923"/>
    </source>
</evidence>
<reference evidence="10 13" key="1">
    <citation type="journal article" date="2011" name="Nature">
        <title>The Medicago genome provides insight into the evolution of rhizobial symbioses.</title>
        <authorList>
            <person name="Young N.D."/>
            <person name="Debelle F."/>
            <person name="Oldroyd G.E."/>
            <person name="Geurts R."/>
            <person name="Cannon S.B."/>
            <person name="Udvardi M.K."/>
            <person name="Benedito V.A."/>
            <person name="Mayer K.F."/>
            <person name="Gouzy J."/>
            <person name="Schoof H."/>
            <person name="Van de Peer Y."/>
            <person name="Proost S."/>
            <person name="Cook D.R."/>
            <person name="Meyers B.C."/>
            <person name="Spannagl M."/>
            <person name="Cheung F."/>
            <person name="De Mita S."/>
            <person name="Krishnakumar V."/>
            <person name="Gundlach H."/>
            <person name="Zhou S."/>
            <person name="Mudge J."/>
            <person name="Bharti A.K."/>
            <person name="Murray J.D."/>
            <person name="Naoumkina M.A."/>
            <person name="Rosen B."/>
            <person name="Silverstein K.A."/>
            <person name="Tang H."/>
            <person name="Rombauts S."/>
            <person name="Zhao P.X."/>
            <person name="Zhou P."/>
            <person name="Barbe V."/>
            <person name="Bardou P."/>
            <person name="Bechner M."/>
            <person name="Bellec A."/>
            <person name="Berger A."/>
            <person name="Berges H."/>
            <person name="Bidwell S."/>
            <person name="Bisseling T."/>
            <person name="Choisne N."/>
            <person name="Couloux A."/>
            <person name="Denny R."/>
            <person name="Deshpande S."/>
            <person name="Dai X."/>
            <person name="Doyle J.J."/>
            <person name="Dudez A.M."/>
            <person name="Farmer A.D."/>
            <person name="Fouteau S."/>
            <person name="Franken C."/>
            <person name="Gibelin C."/>
            <person name="Gish J."/>
            <person name="Goldstein S."/>
            <person name="Gonzalez A.J."/>
            <person name="Green P.J."/>
            <person name="Hallab A."/>
            <person name="Hartog M."/>
            <person name="Hua A."/>
            <person name="Humphray S.J."/>
            <person name="Jeong D.H."/>
            <person name="Jing Y."/>
            <person name="Jocker A."/>
            <person name="Kenton S.M."/>
            <person name="Kim D.J."/>
            <person name="Klee K."/>
            <person name="Lai H."/>
            <person name="Lang C."/>
            <person name="Lin S."/>
            <person name="Macmil S.L."/>
            <person name="Magdelenat G."/>
            <person name="Matthews L."/>
            <person name="McCorrison J."/>
            <person name="Monaghan E.L."/>
            <person name="Mun J.H."/>
            <person name="Najar F.Z."/>
            <person name="Nicholson C."/>
            <person name="Noirot C."/>
            <person name="O'Bleness M."/>
            <person name="Paule C.R."/>
            <person name="Poulain J."/>
            <person name="Prion F."/>
            <person name="Qin B."/>
            <person name="Qu C."/>
            <person name="Retzel E.F."/>
            <person name="Riddle C."/>
            <person name="Sallet E."/>
            <person name="Samain S."/>
            <person name="Samson N."/>
            <person name="Sanders I."/>
            <person name="Saurat O."/>
            <person name="Scarpelli C."/>
            <person name="Schiex T."/>
            <person name="Segurens B."/>
            <person name="Severin A.J."/>
            <person name="Sherrier D.J."/>
            <person name="Shi R."/>
            <person name="Sims S."/>
            <person name="Singer S.R."/>
            <person name="Sinharoy S."/>
            <person name="Sterck L."/>
            <person name="Viollet A."/>
            <person name="Wang B.B."/>
            <person name="Wang K."/>
            <person name="Wang M."/>
            <person name="Wang X."/>
            <person name="Warfsmann J."/>
            <person name="Weissenbach J."/>
            <person name="White D.D."/>
            <person name="White J.D."/>
            <person name="Wiley G.B."/>
            <person name="Wincker P."/>
            <person name="Xing Y."/>
            <person name="Yang L."/>
            <person name="Yao Z."/>
            <person name="Ying F."/>
            <person name="Zhai J."/>
            <person name="Zhou L."/>
            <person name="Zuber A."/>
            <person name="Denarie J."/>
            <person name="Dixon R.A."/>
            <person name="May G.D."/>
            <person name="Schwartz D.C."/>
            <person name="Rogers J."/>
            <person name="Quetier F."/>
            <person name="Town C.D."/>
            <person name="Roe B.A."/>
        </authorList>
    </citation>
    <scope>NUCLEOTIDE SEQUENCE [LARGE SCALE GENOMIC DNA]</scope>
    <source>
        <strain evidence="10">A17</strain>
        <strain evidence="12 13">cv. Jemalong A17</strain>
    </source>
</reference>
<keyword evidence="11" id="KW-0808">Transferase</keyword>
<evidence type="ECO:0000256" key="7">
    <source>
        <dbReference type="ARBA" id="ARBA00023136"/>
    </source>
</evidence>
<dbReference type="eggNOG" id="ENOG502R77N">
    <property type="taxonomic scope" value="Eukaryota"/>
</dbReference>
<dbReference type="EMBL" id="CM001221">
    <property type="protein sequence ID" value="AET00882.1"/>
    <property type="molecule type" value="Genomic_DNA"/>
</dbReference>
<dbReference type="Pfam" id="PF00168">
    <property type="entry name" value="C2"/>
    <property type="match status" value="3"/>
</dbReference>
<keyword evidence="13" id="KW-1185">Reference proteome</keyword>
<evidence type="ECO:0000256" key="1">
    <source>
        <dbReference type="ARBA" id="ARBA00004141"/>
    </source>
</evidence>
<evidence type="ECO:0000256" key="6">
    <source>
        <dbReference type="ARBA" id="ARBA00022989"/>
    </source>
</evidence>
<dbReference type="InterPro" id="IPR047255">
    <property type="entry name" value="C2D_MCTP_PRT_plant"/>
</dbReference>
<dbReference type="Gramene" id="rna33693">
    <property type="protein sequence ID" value="RHN58086.1"/>
    <property type="gene ID" value="gene33693"/>
</dbReference>
<evidence type="ECO:0000313" key="11">
    <source>
        <dbReference type="EMBL" id="RHN58086.1"/>
    </source>
</evidence>
<dbReference type="PANTHER" id="PTHR31425">
    <property type="entry name" value="PHOSPHORIBOSYLANTHRANILATE TRANSFERASE ISOFORM 1"/>
    <property type="match status" value="1"/>
</dbReference>
<feature type="domain" description="C2" evidence="9">
    <location>
        <begin position="336"/>
        <end position="461"/>
    </location>
</feature>